<dbReference type="NCBIfam" id="TIGR03837">
    <property type="entry name" value="efp_Arg_rhamno"/>
    <property type="match status" value="1"/>
</dbReference>
<comment type="similarity">
    <text evidence="4">Belongs to the glycosyltransferase 104 family.</text>
</comment>
<keyword evidence="8" id="KW-0251">Elongation factor</keyword>
<keyword evidence="2" id="KW-0808">Transferase</keyword>
<sequence length="363" mass="40003">MLSASPSGLRWDLFCRVVDNFGDIGVCWRLAADLASRGHRVRLWVDDATALAWLAPQGLPGIEVIHWSSDCPILEPGDVVVEAFGCDPPEAFVRAMASRTAPSRPPVWINLEYLSAEDYVERSHRLPSPQFNGPGAGLTKWFFYPGFTSATGGLLREPGLLARQARFDAKAWLAGLGVERRPGERLVSLFCYAAAPVASWLERLGDIPTLLLATPGHAARLTKAAQAQGVPGTCRIRALPWLSQPDYDHLLWACDLNVVRGEDSFVRAQWAGRPFVWNIYPQDDGAHIVKLDAFLDRYLAAAAVPLAGPVRAWMHAWNAADPVLPASLPDLARWQGHSVAWRDTLLGQTDLCTQLLEFVTEKR</sequence>
<proteinExistence type="inferred from homology"/>
<comment type="function">
    <text evidence="3">Protein-arginine rhamnosyltransferase that catalyzes the transfer of a single rhamnose to elongation factor P (EF-P) on 'Lys-32', a modification required for EF-P-dependent rescue of polyproline stalled ribosomes.</text>
</comment>
<dbReference type="PIRSF" id="PIRSF015557">
    <property type="entry name" value="UCP015557"/>
    <property type="match status" value="1"/>
</dbReference>
<evidence type="ECO:0000256" key="7">
    <source>
        <dbReference type="ARBA" id="ARBA00048472"/>
    </source>
</evidence>
<keyword evidence="1" id="KW-0328">Glycosyltransferase</keyword>
<evidence type="ECO:0000313" key="8">
    <source>
        <dbReference type="EMBL" id="MEK8029603.1"/>
    </source>
</evidence>
<reference evidence="8 9" key="1">
    <citation type="submission" date="2024-04" db="EMBL/GenBank/DDBJ databases">
        <title>Novel species of the genus Ideonella isolated from streams.</title>
        <authorList>
            <person name="Lu H."/>
        </authorList>
    </citation>
    <scope>NUCLEOTIDE SEQUENCE [LARGE SCALE GENOMIC DNA]</scope>
    <source>
        <strain evidence="8 9">DXS29W</strain>
    </source>
</reference>
<dbReference type="RefSeq" id="WP_341423941.1">
    <property type="nucleotide sequence ID" value="NZ_JBBUTG010000001.1"/>
</dbReference>
<evidence type="ECO:0000256" key="1">
    <source>
        <dbReference type="ARBA" id="ARBA00022676"/>
    </source>
</evidence>
<evidence type="ECO:0000256" key="2">
    <source>
        <dbReference type="ARBA" id="ARBA00022679"/>
    </source>
</evidence>
<protein>
    <recommendedName>
        <fullName evidence="5">Protein-arginine rhamnosyltransferase</fullName>
    </recommendedName>
    <alternativeName>
        <fullName evidence="6">EF-P arginine rhamnosyltransferase</fullName>
    </alternativeName>
</protein>
<dbReference type="Pfam" id="PF10093">
    <property type="entry name" value="EarP"/>
    <property type="match status" value="1"/>
</dbReference>
<dbReference type="EMBL" id="JBBUTG010000001">
    <property type="protein sequence ID" value="MEK8029603.1"/>
    <property type="molecule type" value="Genomic_DNA"/>
</dbReference>
<accession>A0ABU9BI17</accession>
<dbReference type="Proteomes" id="UP001371218">
    <property type="component" value="Unassembled WGS sequence"/>
</dbReference>
<evidence type="ECO:0000256" key="3">
    <source>
        <dbReference type="ARBA" id="ARBA00024303"/>
    </source>
</evidence>
<keyword evidence="8" id="KW-0648">Protein biosynthesis</keyword>
<comment type="caution">
    <text evidence="8">The sequence shown here is derived from an EMBL/GenBank/DDBJ whole genome shotgun (WGS) entry which is preliminary data.</text>
</comment>
<gene>
    <name evidence="8" type="primary">earP</name>
    <name evidence="8" type="ORF">AACH06_02115</name>
</gene>
<dbReference type="InterPro" id="IPR016633">
    <property type="entry name" value="EarP"/>
</dbReference>
<comment type="catalytic activity">
    <reaction evidence="7">
        <text>dTDP-beta-L-rhamnose + L-arginyl-[protein] = N(omega)-(alpha-L-rhamnosyl)-L-arginyl-[protein] + dTDP + H(+)</text>
        <dbReference type="Rhea" id="RHEA:66692"/>
        <dbReference type="Rhea" id="RHEA-COMP:10532"/>
        <dbReference type="Rhea" id="RHEA-COMP:17096"/>
        <dbReference type="ChEBI" id="CHEBI:15378"/>
        <dbReference type="ChEBI" id="CHEBI:29965"/>
        <dbReference type="ChEBI" id="CHEBI:57510"/>
        <dbReference type="ChEBI" id="CHEBI:58369"/>
        <dbReference type="ChEBI" id="CHEBI:167445"/>
    </reaction>
    <physiologicalReaction direction="left-to-right" evidence="7">
        <dbReference type="Rhea" id="RHEA:66693"/>
    </physiologicalReaction>
</comment>
<organism evidence="8 9">
    <name type="scientific">Ideonella lacteola</name>
    <dbReference type="NCBI Taxonomy" id="2984193"/>
    <lineage>
        <taxon>Bacteria</taxon>
        <taxon>Pseudomonadati</taxon>
        <taxon>Pseudomonadota</taxon>
        <taxon>Betaproteobacteria</taxon>
        <taxon>Burkholderiales</taxon>
        <taxon>Sphaerotilaceae</taxon>
        <taxon>Ideonella</taxon>
    </lineage>
</organism>
<evidence type="ECO:0000313" key="9">
    <source>
        <dbReference type="Proteomes" id="UP001371218"/>
    </source>
</evidence>
<evidence type="ECO:0000256" key="6">
    <source>
        <dbReference type="ARBA" id="ARBA00030025"/>
    </source>
</evidence>
<keyword evidence="9" id="KW-1185">Reference proteome</keyword>
<evidence type="ECO:0000256" key="4">
    <source>
        <dbReference type="ARBA" id="ARBA00024346"/>
    </source>
</evidence>
<dbReference type="GO" id="GO:0003746">
    <property type="term" value="F:translation elongation factor activity"/>
    <property type="evidence" value="ECO:0007669"/>
    <property type="project" value="UniProtKB-KW"/>
</dbReference>
<name>A0ABU9BI17_9BURK</name>
<evidence type="ECO:0000256" key="5">
    <source>
        <dbReference type="ARBA" id="ARBA00024416"/>
    </source>
</evidence>